<keyword evidence="4" id="KW-0119">Carbohydrate metabolism</keyword>
<evidence type="ECO:0000259" key="8">
    <source>
        <dbReference type="Pfam" id="PF01979"/>
    </source>
</evidence>
<dbReference type="Gene3D" id="3.20.20.140">
    <property type="entry name" value="Metal-dependent hydrolases"/>
    <property type="match status" value="1"/>
</dbReference>
<keyword evidence="3 4" id="KW-0378">Hydrolase</keyword>
<organism evidence="9 10">
    <name type="scientific">Microbacterium esteraromaticum</name>
    <dbReference type="NCBI Taxonomy" id="57043"/>
    <lineage>
        <taxon>Bacteria</taxon>
        <taxon>Bacillati</taxon>
        <taxon>Actinomycetota</taxon>
        <taxon>Actinomycetes</taxon>
        <taxon>Micrococcales</taxon>
        <taxon>Microbacteriaceae</taxon>
        <taxon>Microbacterium</taxon>
    </lineage>
</organism>
<dbReference type="GO" id="GO:0046872">
    <property type="term" value="F:metal ion binding"/>
    <property type="evidence" value="ECO:0007669"/>
    <property type="project" value="UniProtKB-KW"/>
</dbReference>
<dbReference type="RefSeq" id="WP_087130020.1">
    <property type="nucleotide sequence ID" value="NZ_FUKO01000011.1"/>
</dbReference>
<evidence type="ECO:0000313" key="10">
    <source>
        <dbReference type="Proteomes" id="UP000196320"/>
    </source>
</evidence>
<evidence type="ECO:0000256" key="7">
    <source>
        <dbReference type="PIRSR" id="PIRSR038994-3"/>
    </source>
</evidence>
<comment type="cofactor">
    <cofactor evidence="7">
        <name>a divalent metal cation</name>
        <dbReference type="ChEBI" id="CHEBI:60240"/>
    </cofactor>
    <text evidence="7">Binds 1 divalent metal cation per subunit.</text>
</comment>
<feature type="binding site" evidence="6">
    <location>
        <begin position="215"/>
        <end position="216"/>
    </location>
    <ligand>
        <name>substrate</name>
    </ligand>
</feature>
<dbReference type="Pfam" id="PF01979">
    <property type="entry name" value="Amidohydro_1"/>
    <property type="match status" value="1"/>
</dbReference>
<reference evidence="9 10" key="1">
    <citation type="submission" date="2017-02" db="EMBL/GenBank/DDBJ databases">
        <authorList>
            <person name="Peterson S.W."/>
        </authorList>
    </citation>
    <scope>NUCLEOTIDE SEQUENCE [LARGE SCALE GENOMIC DNA]</scope>
    <source>
        <strain evidence="9 10">B Mb 05.01</strain>
    </source>
</reference>
<keyword evidence="2 7" id="KW-0479">Metal-binding</keyword>
<evidence type="ECO:0000256" key="2">
    <source>
        <dbReference type="ARBA" id="ARBA00022723"/>
    </source>
</evidence>
<evidence type="ECO:0000256" key="3">
    <source>
        <dbReference type="ARBA" id="ARBA00022801"/>
    </source>
</evidence>
<comment type="similarity">
    <text evidence="1 4">Belongs to the metallo-dependent hydrolases superfamily. NagA family.</text>
</comment>
<evidence type="ECO:0000256" key="1">
    <source>
        <dbReference type="ARBA" id="ARBA00010716"/>
    </source>
</evidence>
<protein>
    <submittedName>
        <fullName evidence="9">N-acetylglucosamine-6-phosphate deacetylase</fullName>
        <ecNumber evidence="9">3.5.1.25</ecNumber>
    </submittedName>
</protein>
<feature type="binding site" evidence="6">
    <location>
        <position position="247"/>
    </location>
    <ligand>
        <name>substrate</name>
    </ligand>
</feature>
<feature type="active site" description="Proton donor/acceptor" evidence="5">
    <location>
        <position position="270"/>
    </location>
</feature>
<evidence type="ECO:0000256" key="4">
    <source>
        <dbReference type="PIRNR" id="PIRNR038994"/>
    </source>
</evidence>
<proteinExistence type="inferred from homology"/>
<dbReference type="OrthoDB" id="9776488at2"/>
<accession>A0A1R4IP23</accession>
<keyword evidence="10" id="KW-1185">Reference proteome</keyword>
<feature type="binding site" evidence="6">
    <location>
        <position position="136"/>
    </location>
    <ligand>
        <name>substrate</name>
    </ligand>
</feature>
<feature type="binding site" evidence="7">
    <location>
        <position position="123"/>
    </location>
    <ligand>
        <name>Zn(2+)</name>
        <dbReference type="ChEBI" id="CHEBI:29105"/>
    </ligand>
</feature>
<dbReference type="InterPro" id="IPR006680">
    <property type="entry name" value="Amidohydro-rel"/>
</dbReference>
<evidence type="ECO:0000313" key="9">
    <source>
        <dbReference type="EMBL" id="SJN21606.1"/>
    </source>
</evidence>
<dbReference type="AlphaFoldDB" id="A0A1R4IP23"/>
<dbReference type="GO" id="GO:0008448">
    <property type="term" value="F:N-acetylglucosamine-6-phosphate deacetylase activity"/>
    <property type="evidence" value="ECO:0007669"/>
    <property type="project" value="UniProtKB-EC"/>
</dbReference>
<dbReference type="PANTHER" id="PTHR11113">
    <property type="entry name" value="N-ACETYLGLUCOSAMINE-6-PHOSPHATE DEACETYLASE"/>
    <property type="match status" value="1"/>
</dbReference>
<dbReference type="Proteomes" id="UP000196320">
    <property type="component" value="Unassembled WGS sequence"/>
</dbReference>
<dbReference type="EC" id="3.5.1.25" evidence="9"/>
<dbReference type="PANTHER" id="PTHR11113:SF14">
    <property type="entry name" value="N-ACETYLGLUCOSAMINE-6-PHOSPHATE DEACETYLASE"/>
    <property type="match status" value="1"/>
</dbReference>
<name>A0A1R4IP23_9MICO</name>
<feature type="binding site" evidence="6">
    <location>
        <begin position="306"/>
        <end position="308"/>
    </location>
    <ligand>
        <name>substrate</name>
    </ligand>
</feature>
<feature type="binding site" evidence="6">
    <location>
        <position position="223"/>
    </location>
    <ligand>
        <name>substrate</name>
    </ligand>
</feature>
<dbReference type="InterPro" id="IPR003764">
    <property type="entry name" value="GlcNAc_6-P_deAcase"/>
</dbReference>
<evidence type="ECO:0000256" key="6">
    <source>
        <dbReference type="PIRSR" id="PIRSR038994-2"/>
    </source>
</evidence>
<feature type="binding site" evidence="7">
    <location>
        <position position="191"/>
    </location>
    <ligand>
        <name>Zn(2+)</name>
        <dbReference type="ChEBI" id="CHEBI:29105"/>
    </ligand>
</feature>
<dbReference type="EMBL" id="FUKO01000011">
    <property type="protein sequence ID" value="SJN21606.1"/>
    <property type="molecule type" value="Genomic_DNA"/>
</dbReference>
<dbReference type="InterPro" id="IPR032466">
    <property type="entry name" value="Metal_Hydrolase"/>
</dbReference>
<gene>
    <name evidence="9" type="ORF">FM104_03230</name>
</gene>
<sequence>MSQQTFTGKDPSTGTRVRIDVHDGVIVGIEPAAQPEDDEPWIAPGLIDLQVNGHADGDANAANPSPAQIETMARTLAQKGVTRFLPTIITGSKDEMRDRLIAIVSAVSESLDARRAVAGIHVEGPSLSPEDGPRGVHPREHIRPPSISEFESWLDIAGDLLKVVTLSPHHDGAVEATRFLVEQGVRVAIGHTHADEEAILAVVDAGATLSTHLGNGAHQVLPRHPNYIWTQLAEPRLVAGVIADGHHLPDSTLKSILAAKGRDGAFLVSDAVSTPAALVEDGRSTIGGDVRLTEEGALRHVATGLLAGSVQTLDVGVANTARVTGSLDGALYLATQAPARAIGLPDVWRIGARADIIRFFWAPGDSAIQPAEVVVAGESIRIPS</sequence>
<dbReference type="GO" id="GO:0006046">
    <property type="term" value="P:N-acetylglucosamine catabolic process"/>
    <property type="evidence" value="ECO:0007669"/>
    <property type="project" value="TreeGrafter"/>
</dbReference>
<evidence type="ECO:0000256" key="5">
    <source>
        <dbReference type="PIRSR" id="PIRSR038994-1"/>
    </source>
</evidence>
<feature type="domain" description="Amidohydrolase-related" evidence="8">
    <location>
        <begin position="42"/>
        <end position="359"/>
    </location>
</feature>
<dbReference type="SUPFAM" id="SSF51556">
    <property type="entry name" value="Metallo-dependent hydrolases"/>
    <property type="match status" value="1"/>
</dbReference>
<feature type="binding site" evidence="7">
    <location>
        <position position="212"/>
    </location>
    <ligand>
        <name>Zn(2+)</name>
        <dbReference type="ChEBI" id="CHEBI:29105"/>
    </ligand>
</feature>
<dbReference type="PIRSF" id="PIRSF038994">
    <property type="entry name" value="NagA"/>
    <property type="match status" value="1"/>
</dbReference>